<evidence type="ECO:0000313" key="2">
    <source>
        <dbReference type="EMBL" id="KAF9563041.1"/>
    </source>
</evidence>
<evidence type="ECO:0000313" key="3">
    <source>
        <dbReference type="Proteomes" id="UP000780801"/>
    </source>
</evidence>
<dbReference type="Proteomes" id="UP000780801">
    <property type="component" value="Unassembled WGS sequence"/>
</dbReference>
<feature type="region of interest" description="Disordered" evidence="1">
    <location>
        <begin position="1"/>
        <end position="71"/>
    </location>
</feature>
<feature type="non-terminal residue" evidence="2">
    <location>
        <position position="128"/>
    </location>
</feature>
<reference evidence="2" key="1">
    <citation type="journal article" date="2020" name="Fungal Divers.">
        <title>Resolving the Mortierellaceae phylogeny through synthesis of multi-gene phylogenetics and phylogenomics.</title>
        <authorList>
            <person name="Vandepol N."/>
            <person name="Liber J."/>
            <person name="Desiro A."/>
            <person name="Na H."/>
            <person name="Kennedy M."/>
            <person name="Barry K."/>
            <person name="Grigoriev I.V."/>
            <person name="Miller A.N."/>
            <person name="O'Donnell K."/>
            <person name="Stajich J.E."/>
            <person name="Bonito G."/>
        </authorList>
    </citation>
    <scope>NUCLEOTIDE SEQUENCE</scope>
    <source>
        <strain evidence="2">KOD1015</strain>
    </source>
</reference>
<gene>
    <name evidence="2" type="ORF">BGW38_008960</name>
</gene>
<dbReference type="OrthoDB" id="10638222at2759"/>
<evidence type="ECO:0000256" key="1">
    <source>
        <dbReference type="SAM" id="MobiDB-lite"/>
    </source>
</evidence>
<name>A0A9P6FJQ8_9FUNG</name>
<organism evidence="2 3">
    <name type="scientific">Lunasporangiospora selenospora</name>
    <dbReference type="NCBI Taxonomy" id="979761"/>
    <lineage>
        <taxon>Eukaryota</taxon>
        <taxon>Fungi</taxon>
        <taxon>Fungi incertae sedis</taxon>
        <taxon>Mucoromycota</taxon>
        <taxon>Mortierellomycotina</taxon>
        <taxon>Mortierellomycetes</taxon>
        <taxon>Mortierellales</taxon>
        <taxon>Mortierellaceae</taxon>
        <taxon>Lunasporangiospora</taxon>
    </lineage>
</organism>
<dbReference type="EMBL" id="JAABOA010006378">
    <property type="protein sequence ID" value="KAF9563041.1"/>
    <property type="molecule type" value="Genomic_DNA"/>
</dbReference>
<feature type="compositionally biased region" description="Basic and acidic residues" evidence="1">
    <location>
        <begin position="38"/>
        <end position="58"/>
    </location>
</feature>
<proteinExistence type="predicted"/>
<sequence length="128" mass="14530">HPHESTTTEQTYRSASEMPASSGKSRGVTKEPVNAAVRETKADDVQSLKRQAQEDAGKSKGRKSRKTDKIVQRKEEKYVESLQQRRTERFKCLDMSCFWVLRSSGRAVERVLFEASVKDGATTRCEAY</sequence>
<comment type="caution">
    <text evidence="2">The sequence shown here is derived from an EMBL/GenBank/DDBJ whole genome shotgun (WGS) entry which is preliminary data.</text>
</comment>
<accession>A0A9P6FJQ8</accession>
<dbReference type="AlphaFoldDB" id="A0A9P6FJQ8"/>
<keyword evidence="3" id="KW-1185">Reference proteome</keyword>
<protein>
    <submittedName>
        <fullName evidence="2">Uncharacterized protein</fullName>
    </submittedName>
</protein>